<feature type="non-terminal residue" evidence="1">
    <location>
        <position position="1"/>
    </location>
</feature>
<proteinExistence type="predicted"/>
<evidence type="ECO:0000313" key="2">
    <source>
        <dbReference type="Proteomes" id="UP000823629"/>
    </source>
</evidence>
<gene>
    <name evidence="1" type="ORF">IAC78_01325</name>
</gene>
<accession>A0A9D9D903</accession>
<dbReference type="EMBL" id="JADING010000038">
    <property type="protein sequence ID" value="MBO8414108.1"/>
    <property type="molecule type" value="Genomic_DNA"/>
</dbReference>
<comment type="caution">
    <text evidence="1">The sequence shown here is derived from an EMBL/GenBank/DDBJ whole genome shotgun (WGS) entry which is preliminary data.</text>
</comment>
<reference evidence="1" key="2">
    <citation type="journal article" date="2021" name="PeerJ">
        <title>Extensive microbial diversity within the chicken gut microbiome revealed by metagenomics and culture.</title>
        <authorList>
            <person name="Gilroy R."/>
            <person name="Ravi A."/>
            <person name="Getino M."/>
            <person name="Pursley I."/>
            <person name="Horton D.L."/>
            <person name="Alikhan N.F."/>
            <person name="Baker D."/>
            <person name="Gharbi K."/>
            <person name="Hall N."/>
            <person name="Watson M."/>
            <person name="Adriaenssens E.M."/>
            <person name="Foster-Nyarko E."/>
            <person name="Jarju S."/>
            <person name="Secka A."/>
            <person name="Antonio M."/>
            <person name="Oren A."/>
            <person name="Chaudhuri R.R."/>
            <person name="La Ragione R."/>
            <person name="Hildebrand F."/>
            <person name="Pallen M.J."/>
        </authorList>
    </citation>
    <scope>NUCLEOTIDE SEQUENCE</scope>
    <source>
        <strain evidence="1">1748</strain>
    </source>
</reference>
<organism evidence="1 2">
    <name type="scientific">Candidatus Scatoplasma merdavium</name>
    <dbReference type="NCBI Taxonomy" id="2840932"/>
    <lineage>
        <taxon>Bacteria</taxon>
        <taxon>Bacillati</taxon>
        <taxon>Bacillota</taxon>
        <taxon>Bacilli</taxon>
        <taxon>Bacillales</taxon>
        <taxon>Candidatus Scatoplasma</taxon>
    </lineage>
</organism>
<dbReference type="Proteomes" id="UP000823629">
    <property type="component" value="Unassembled WGS sequence"/>
</dbReference>
<dbReference type="AlphaFoldDB" id="A0A9D9D903"/>
<evidence type="ECO:0000313" key="1">
    <source>
        <dbReference type="EMBL" id="MBO8414108.1"/>
    </source>
</evidence>
<sequence length="210" mass="22591">TSQLGKYSIQGNLALKISSLGVSIGGTYTLNISIDENRNPVINADFYIDPVKMLFITLAGGGHSHISYVPSTSNLLYIENLDSGDSSNFSFNAADSNYLGTKDNLLILLDIILRPSSTVRGILELVVPELEPVNLVIEEFIQSYSYTATSVILALDGAQISSSFNSMNVTLEDLAYEGTTYLGKFSAEVGLGSMATIVFDGELINIDQSL</sequence>
<protein>
    <submittedName>
        <fullName evidence="1">Uncharacterized protein</fullName>
    </submittedName>
</protein>
<reference evidence="1" key="1">
    <citation type="submission" date="2020-10" db="EMBL/GenBank/DDBJ databases">
        <authorList>
            <person name="Gilroy R."/>
        </authorList>
    </citation>
    <scope>NUCLEOTIDE SEQUENCE</scope>
    <source>
        <strain evidence="1">1748</strain>
    </source>
</reference>
<name>A0A9D9D903_9BACL</name>